<dbReference type="Gene3D" id="3.90.75.20">
    <property type="match status" value="1"/>
</dbReference>
<evidence type="ECO:0000259" key="2">
    <source>
        <dbReference type="Pfam" id="PF13392"/>
    </source>
</evidence>
<feature type="region of interest" description="Disordered" evidence="1">
    <location>
        <begin position="112"/>
        <end position="154"/>
    </location>
</feature>
<dbReference type="Proteomes" id="UP000370127">
    <property type="component" value="Segment"/>
</dbReference>
<dbReference type="Pfam" id="PF13392">
    <property type="entry name" value="HNH_3"/>
    <property type="match status" value="1"/>
</dbReference>
<reference evidence="4" key="1">
    <citation type="journal article" date="2011" name="Science">
        <title>Rapid pneumococcal evolution in response to clinical interventions.</title>
        <authorList>
            <person name="Croucher N.J."/>
            <person name="Harris S.R."/>
            <person name="Fraser C."/>
            <person name="Quail M.A."/>
            <person name="Burton J."/>
            <person name="Van der Linden M."/>
            <person name="McGee L."/>
            <person name="Von Gottberg A."/>
            <person name="Song J.H."/>
            <person name="Ko K.S."/>
            <person name="Pichon B."/>
            <person name="Baker S."/>
            <person name="Parry C.M."/>
            <person name="Lambertsen L.M."/>
            <person name="Shahinas D."/>
            <person name="Pillai D.R."/>
            <person name="Mitchell T.J."/>
            <person name="Dougan G."/>
            <person name="Tomasz A."/>
            <person name="Klugman K.P."/>
            <person name="Parkhill J."/>
            <person name="Hanage W.P."/>
            <person name="Bentley S.D."/>
        </authorList>
    </citation>
    <scope>NUCLEOTIDE SEQUENCE [LARGE SCALE GENOMIC DNA]</scope>
</reference>
<dbReference type="InterPro" id="IPR044925">
    <property type="entry name" value="His-Me_finger_sf"/>
</dbReference>
<dbReference type="SUPFAM" id="SSF54060">
    <property type="entry name" value="His-Me finger endonucleases"/>
    <property type="match status" value="1"/>
</dbReference>
<name>E8ZDC1_9CAUD</name>
<dbReference type="InterPro" id="IPR003615">
    <property type="entry name" value="HNH_nuc"/>
</dbReference>
<evidence type="ECO:0000313" key="4">
    <source>
        <dbReference type="Proteomes" id="UP000370127"/>
    </source>
</evidence>
<keyword evidence="4" id="KW-1185">Reference proteome</keyword>
<protein>
    <submittedName>
        <fullName evidence="3">Phage protein</fullName>
    </submittedName>
</protein>
<feature type="domain" description="HNH nuclease" evidence="2">
    <location>
        <begin position="179"/>
        <end position="221"/>
    </location>
</feature>
<organism evidence="3 4">
    <name type="scientific">Streptococcus phage 040922</name>
    <dbReference type="NCBI Taxonomy" id="870470"/>
    <lineage>
        <taxon>Viruses</taxon>
        <taxon>Duplodnaviria</taxon>
        <taxon>Heunggongvirae</taxon>
        <taxon>Uroviricota</taxon>
        <taxon>Caudoviricetes</taxon>
        <taxon>Ferrettivirinae</taxon>
        <taxon>Spinunavirus</taxon>
        <taxon>Spinunavirus sv040922</taxon>
    </lineage>
</organism>
<evidence type="ECO:0000256" key="1">
    <source>
        <dbReference type="SAM" id="MobiDB-lite"/>
    </source>
</evidence>
<accession>E8ZDC1</accession>
<evidence type="ECO:0000313" key="3">
    <source>
        <dbReference type="EMBL" id="CBW39012.1"/>
    </source>
</evidence>
<sequence length="257" mass="29587">MKSMPRSLCWKDEYTEYMHEIYPGRLTPEVTRLLNEKFGTNYNKSQIGGVRKRLGLAVGKVYQGRLLTKEQHDYLVSIQKNKISRNVANEMNQKFGLSLTEKQIKSYRRNNNLHSGLTGRFEKGQTPHNKGKKYPNMPKNSGQFKKDNRPPNYVPVGTINYTTDGYPKEKIGEPNQWVLKHRKVWEDHHGLIPKGYSIVFLDGDKTNYDISNLACLSKNEIARMNQNHLFTSNADLTKTGIGLTKLTNKIREVEKNG</sequence>
<dbReference type="EMBL" id="FR671406">
    <property type="protein sequence ID" value="CBW39012.1"/>
    <property type="molecule type" value="Genomic_DNA"/>
</dbReference>
<proteinExistence type="predicted"/>